<dbReference type="Proteomes" id="UP001597361">
    <property type="component" value="Unassembled WGS sequence"/>
</dbReference>
<organism evidence="4 5">
    <name type="scientific">Belliella marina</name>
    <dbReference type="NCBI Taxonomy" id="1644146"/>
    <lineage>
        <taxon>Bacteria</taxon>
        <taxon>Pseudomonadati</taxon>
        <taxon>Bacteroidota</taxon>
        <taxon>Cytophagia</taxon>
        <taxon>Cytophagales</taxon>
        <taxon>Cyclobacteriaceae</taxon>
        <taxon>Belliella</taxon>
    </lineage>
</organism>
<feature type="domain" description="Alpha-2-macroglobulin bait region" evidence="2">
    <location>
        <begin position="989"/>
        <end position="1129"/>
    </location>
</feature>
<dbReference type="Gene3D" id="1.50.10.20">
    <property type="match status" value="1"/>
</dbReference>
<protein>
    <submittedName>
        <fullName evidence="4">Alpha-2-macroglobulin family protein</fullName>
    </submittedName>
</protein>
<dbReference type="InterPro" id="IPR002890">
    <property type="entry name" value="MG2"/>
</dbReference>
<evidence type="ECO:0000313" key="5">
    <source>
        <dbReference type="Proteomes" id="UP001597361"/>
    </source>
</evidence>
<proteinExistence type="inferred from homology"/>
<dbReference type="Pfam" id="PF00207">
    <property type="entry name" value="A2M"/>
    <property type="match status" value="1"/>
</dbReference>
<dbReference type="PANTHER" id="PTHR40094:SF1">
    <property type="entry name" value="UBIQUITIN DOMAIN-CONTAINING PROTEIN"/>
    <property type="match status" value="1"/>
</dbReference>
<dbReference type="SMART" id="SM01359">
    <property type="entry name" value="A2M_N_2"/>
    <property type="match status" value="1"/>
</dbReference>
<sequence length="2160" mass="247898">MKNSYWVVLFFVLIINTNHVNAKGGFDYEGKWNQVEVFELKDLPKSALLLVDSIYHQAKDENNLEQRVKSLIYQSKFTMVLEEDSELKIFKRFEEEIDLTEGYHKNILQSVFANLLQEYYSRYRWQILNRSQISGAVKGDDFRISDAESFMDYITGLYLESLKNEDLLKEVPQSALKFFILDSKEELSVSSFFEPSLYDILIQNALEFFKKFEKPGSRPFDSFTINSKNHFLNYKIQGNQSNEEQSFEEITLNVYQDVIDFHINAAPETASAYWLIDRLDYVKNNAVGLDINSNYNRALFLLIDKYEGLEIESFLRYKLAYSYYDLARKNEEKKDLSLGQYYVKAIESCDKAIFDFPESIGARYAEELKAKISAPFSELDFSGVIPSQTPTRVIVNYKNLDSLTFKIFRLTPSNKKALKSAFNREDKNLIINQLNEVFQWTEEFVDPKDHTFRMMETMVPALDFGSYLMLTQHPIDEVIHGYSFFDVSDISFFKQDLEGKSVLKIVDRTTGKPISNVEVSFSTSNINAKGNYFGKKFYSDDKGIVSIDFFENVYGLSIDLKQGNDSIHFENFSLYKYNNVIDNDEINVNAFIFTDRQIYRPGQKIYFKGILVKNKAGISEIVKGESLVVSLINPNGITNEEIKISTNKYGSFSGEFEIPTSGLTGEYEIEVEEDDEVESKFFDHEDVYFDYSTKRIDVEEYKRPRFEVNFDEIKERFEVNDTVKLQVHARAYSGNPISSSEVTYRVFRNIKMYPRYYDRRGVGFYPSGSRQEMVNGKSKTDLDGKFEIIFQAIPDESLNKKDLPVFEYVVEVEVTDINGETRTSQKSVNVGYHSMILVAHVSDKISKNNAEEKIVVSAMNLNQQETKATGTIEFFKKSYSNRVTAIPNQMLVPDFPRWSADEFEGLFPFEPYPFDESIANTTNAKKVAFMEFNTANSKEVIFNDYADWEPGAYFIKITSYDSLGTEITIERDFELIDFNDSKVSDNKLFQIFTDKKSYQVDDKVLLRLGSAAKDLTVYLQVEKSGKIVMDQAFNLSEEIKEVKIPVEQLDEGGFVIHYFYAYGNKSVSDYLRVPVESQLKPIKIVTETFRDVLAPGAKETWLFKVVGQNKEKFTSEVLAGMYDLSLDQLSYFPNRWAFDPNKTLAYYPSCDISSGNSFLGASFHSFLGSSFSYLNENRLPSVNKFNQFGFSLVPNSAIGRSYLSSLKAKYLESKVIRTSDSNIPVGFVKGLVTDVFGLPLEFAVVSVIGTDRSVNTNAQGEFYIQAEEKNEVLLRYPLFKSEIIRIGKDNKLHVMLVEEINELEQITVTGYGSQDKRSISIRGASSLTGSVNEVLDEAPLLEGMVMGVNVDYNVPPPSFIDFDQSVSDKMMIDQVKIRSDFKETAFFFPHLETNKKGEFSFSFDAPESLTSWKLMLLSHSKNLRTAYSKAEVVTQKELMITPNFPRFLRQGDKVVLAAKISNLSPKNQKGKAQISFADELTGQSLSALGEIPVLEFDVNPFESITVDWEIDVPDDLQLLQYKVLALTEDFSDGEQSVLPVLGNRILITETMPVWANQGEKRTFTFDKLKKQDSKTLENHLLTFELTTNPIWYIFQTIPYFSEISHENSDNLLSRVYVNTIGLNLLKTIPELKSVLEKWSKTEIPKSQLLKNPELKSILLEETPWLIDLESEDSKMGKLTELLNDEKLKLQIEEDIQKLKEYQLPNGGFSWQKGFPFENKQMTIHLIDALREIKNLDTSEKSPDLENMVNKGLVYLENELRKSYKNLTFRASSKSDTEASKYLQENHLNSSLIDILYVLTVSERPDSSSVSKEAFQYFIAQIEDHWMSLDLSERAKAIPILNALGKNSFNPILISIWENSISSDELGSYWKGNSVTNKWNNSPIETHSLMIDLFSGFGENVLEKEKNEKFVEELFRWLFKQKQTNHWPTSRSTLRAVSTIYNYTKTWEGVDFNGEIKVGNQEIHPNLVYANSGYLKKSWVKESIGSDLAEVSLINQGQTMFFGSLYWQYFEEIDNVSKAESSVEISKSLLVRKHTSTGIKFEQISIDEEIKVGDLLKVRIEVKLDRDIDFVHISDQRSSGFDPINVISEFKFQNGVRFYESHKDASTHFFIESLNKGIYVFEYEVRASQAGDFTNGITKFESHFAPEFTNHTSGGRLKIIY</sequence>
<evidence type="ECO:0000259" key="2">
    <source>
        <dbReference type="SMART" id="SM01359"/>
    </source>
</evidence>
<dbReference type="InterPro" id="IPR051802">
    <property type="entry name" value="YfhM-like"/>
</dbReference>
<dbReference type="Pfam" id="PF17973">
    <property type="entry name" value="bMG10"/>
    <property type="match status" value="1"/>
</dbReference>
<evidence type="ECO:0000259" key="3">
    <source>
        <dbReference type="SMART" id="SM01360"/>
    </source>
</evidence>
<comment type="similarity">
    <text evidence="1">Belongs to the protease inhibitor I39 (alpha-2-macroglobulin) family. Bacterial alpha-2-macroglobulin subfamily.</text>
</comment>
<evidence type="ECO:0000256" key="1">
    <source>
        <dbReference type="ARBA" id="ARBA00010556"/>
    </source>
</evidence>
<comment type="caution">
    <text evidence="4">The sequence shown here is derived from an EMBL/GenBank/DDBJ whole genome shotgun (WGS) entry which is preliminary data.</text>
</comment>
<name>A0ABW4VIV9_9BACT</name>
<gene>
    <name evidence="4" type="ORF">ACFSKL_03095</name>
</gene>
<dbReference type="InterPro" id="IPR011625">
    <property type="entry name" value="A2M_N_BRD"/>
</dbReference>
<dbReference type="InterPro" id="IPR041246">
    <property type="entry name" value="Bact_MG10"/>
</dbReference>
<dbReference type="PANTHER" id="PTHR40094">
    <property type="entry name" value="ALPHA-2-MACROGLOBULIN HOMOLOG"/>
    <property type="match status" value="1"/>
</dbReference>
<accession>A0ABW4VIV9</accession>
<dbReference type="SMART" id="SM01360">
    <property type="entry name" value="A2M"/>
    <property type="match status" value="1"/>
</dbReference>
<dbReference type="RefSeq" id="WP_376883445.1">
    <property type="nucleotide sequence ID" value="NZ_JBHUHR010000006.1"/>
</dbReference>
<evidence type="ECO:0000313" key="4">
    <source>
        <dbReference type="EMBL" id="MFD2033758.1"/>
    </source>
</evidence>
<dbReference type="Pfam" id="PF01835">
    <property type="entry name" value="MG2"/>
    <property type="match status" value="1"/>
</dbReference>
<keyword evidence="5" id="KW-1185">Reference proteome</keyword>
<reference evidence="5" key="1">
    <citation type="journal article" date="2019" name="Int. J. Syst. Evol. Microbiol.">
        <title>The Global Catalogue of Microorganisms (GCM) 10K type strain sequencing project: providing services to taxonomists for standard genome sequencing and annotation.</title>
        <authorList>
            <consortium name="The Broad Institute Genomics Platform"/>
            <consortium name="The Broad Institute Genome Sequencing Center for Infectious Disease"/>
            <person name="Wu L."/>
            <person name="Ma J."/>
        </authorList>
    </citation>
    <scope>NUCLEOTIDE SEQUENCE [LARGE SCALE GENOMIC DNA]</scope>
    <source>
        <strain evidence="5">CGMCC 1.15180</strain>
    </source>
</reference>
<dbReference type="InterPro" id="IPR001599">
    <property type="entry name" value="Macroglobln_a2"/>
</dbReference>
<dbReference type="InterPro" id="IPR008969">
    <property type="entry name" value="CarboxyPept-like_regulatory"/>
</dbReference>
<dbReference type="Gene3D" id="2.60.40.1930">
    <property type="match status" value="1"/>
</dbReference>
<feature type="domain" description="Alpha-2-macroglobulin" evidence="3">
    <location>
        <begin position="1384"/>
        <end position="1474"/>
    </location>
</feature>
<dbReference type="EMBL" id="JBHUHR010000006">
    <property type="protein sequence ID" value="MFD2033758.1"/>
    <property type="molecule type" value="Genomic_DNA"/>
</dbReference>
<dbReference type="SUPFAM" id="SSF49464">
    <property type="entry name" value="Carboxypeptidase regulatory domain-like"/>
    <property type="match status" value="1"/>
</dbReference>